<evidence type="ECO:0000256" key="12">
    <source>
        <dbReference type="RuleBase" id="RU361134"/>
    </source>
</evidence>
<name>A0ABT9PBF5_9ACTN</name>
<dbReference type="InterPro" id="IPR013780">
    <property type="entry name" value="Glyco_hydro_b"/>
</dbReference>
<evidence type="ECO:0000256" key="13">
    <source>
        <dbReference type="SAM" id="SignalP"/>
    </source>
</evidence>
<feature type="signal peptide" evidence="13">
    <location>
        <begin position="1"/>
        <end position="22"/>
    </location>
</feature>
<evidence type="ECO:0000256" key="2">
    <source>
        <dbReference type="ARBA" id="ARBA00001913"/>
    </source>
</evidence>
<dbReference type="Proteomes" id="UP001235712">
    <property type="component" value="Unassembled WGS sequence"/>
</dbReference>
<dbReference type="PRINTS" id="PR00110">
    <property type="entry name" value="ALPHAAMYLASE"/>
</dbReference>
<dbReference type="EC" id="3.2.1.1" evidence="4 12"/>
<evidence type="ECO:0000256" key="3">
    <source>
        <dbReference type="ARBA" id="ARBA00008061"/>
    </source>
</evidence>
<dbReference type="Gene3D" id="3.20.20.80">
    <property type="entry name" value="Glycosidases"/>
    <property type="match status" value="1"/>
</dbReference>
<comment type="caution">
    <text evidence="16">The sequence shown here is derived from an EMBL/GenBank/DDBJ whole genome shotgun (WGS) entry which is preliminary data.</text>
</comment>
<keyword evidence="9 12" id="KW-0119">Carbohydrate metabolism</keyword>
<evidence type="ECO:0000256" key="11">
    <source>
        <dbReference type="RuleBase" id="RU003615"/>
    </source>
</evidence>
<evidence type="ECO:0000259" key="15">
    <source>
        <dbReference type="SMART" id="SM00642"/>
    </source>
</evidence>
<dbReference type="EMBL" id="JAUSQZ010000001">
    <property type="protein sequence ID" value="MDP9830032.1"/>
    <property type="molecule type" value="Genomic_DNA"/>
</dbReference>
<evidence type="ECO:0000256" key="1">
    <source>
        <dbReference type="ARBA" id="ARBA00000548"/>
    </source>
</evidence>
<sequence>MSVRTSSLSALAVLAAIGLPLAALHGLEREPAGAPQAGPGRTDVMANLFEWNWDSVASECTGTLGPAGYAGVQVSQPADSLKRTKLGDGSDTVLHPWWEIYQPVSYELTSRMGTEAQFRSMVTTCRRAGVKVYVDAVVNHMTGQGSTSYGGRTYSHFEYAGLYDASDFHRKGTDCPSSTGGIEDFNNLRQVRTCELVGLADLRTDSPKVRNELAKYLNKLIGYGVSGFRVDAAKHVGQDDLLALQKKLRDTVDGDRPYVALEVFGGGPGILSPQAFTGAGSAVLGLDGDIQIKNAFKSYPADGTGSLAVLKTFGDGLTPSGKTLSFVQNHDTERNGDALTYKDGATNLLAQQFLLAYGYGTPQVYSSFAWSATDASPPSDPGGLITDTDCASEAWVCVHRDKAVTGLVGFHNHVGRAPVTHWWDNGGNLIAFSRGQAGWIALNNDKSPVTRTFDTGLAAGTYCDVTRGSVSKGKCSGPTVTVDARGQVRVTVPAKGAVAFTRADRV</sequence>
<dbReference type="InterPro" id="IPR006046">
    <property type="entry name" value="Alpha_amylase"/>
</dbReference>
<comment type="similarity">
    <text evidence="3 11">Belongs to the glycosyl hydrolase 13 family.</text>
</comment>
<dbReference type="PANTHER" id="PTHR43447">
    <property type="entry name" value="ALPHA-AMYLASE"/>
    <property type="match status" value="1"/>
</dbReference>
<keyword evidence="17" id="KW-1185">Reference proteome</keyword>
<evidence type="ECO:0000256" key="8">
    <source>
        <dbReference type="ARBA" id="ARBA00022837"/>
    </source>
</evidence>
<evidence type="ECO:0000256" key="10">
    <source>
        <dbReference type="ARBA" id="ARBA00023295"/>
    </source>
</evidence>
<keyword evidence="8" id="KW-0106">Calcium</keyword>
<dbReference type="InterPro" id="IPR006047">
    <property type="entry name" value="GH13_cat_dom"/>
</dbReference>
<keyword evidence="13" id="KW-0732">Signal</keyword>
<dbReference type="SMART" id="SM00642">
    <property type="entry name" value="Aamy"/>
    <property type="match status" value="1"/>
</dbReference>
<evidence type="ECO:0000256" key="5">
    <source>
        <dbReference type="ARBA" id="ARBA00017303"/>
    </source>
</evidence>
<evidence type="ECO:0000256" key="6">
    <source>
        <dbReference type="ARBA" id="ARBA00022723"/>
    </source>
</evidence>
<dbReference type="SUPFAM" id="SSF51445">
    <property type="entry name" value="(Trans)glycosidases"/>
    <property type="match status" value="1"/>
</dbReference>
<reference evidence="16 17" key="1">
    <citation type="submission" date="2023-07" db="EMBL/GenBank/DDBJ databases">
        <title>Sequencing the genomes of 1000 actinobacteria strains.</title>
        <authorList>
            <person name="Klenk H.-P."/>
        </authorList>
    </citation>
    <scope>NUCLEOTIDE SEQUENCE [LARGE SCALE GENOMIC DNA]</scope>
    <source>
        <strain evidence="16 17">DSM 44388</strain>
    </source>
</reference>
<evidence type="ECO:0000313" key="17">
    <source>
        <dbReference type="Proteomes" id="UP001235712"/>
    </source>
</evidence>
<dbReference type="SUPFAM" id="SSF51011">
    <property type="entry name" value="Glycosyl hydrolase domain"/>
    <property type="match status" value="1"/>
</dbReference>
<dbReference type="SMART" id="SM00632">
    <property type="entry name" value="Aamy_C"/>
    <property type="match status" value="1"/>
</dbReference>
<feature type="domain" description="Alpha-amylase C-terminal" evidence="14">
    <location>
        <begin position="420"/>
        <end position="504"/>
    </location>
</feature>
<evidence type="ECO:0000256" key="4">
    <source>
        <dbReference type="ARBA" id="ARBA00012595"/>
    </source>
</evidence>
<keyword evidence="7 12" id="KW-0378">Hydrolase</keyword>
<dbReference type="InterPro" id="IPR006048">
    <property type="entry name" value="A-amylase/branching_C"/>
</dbReference>
<feature type="domain" description="Glycosyl hydrolase family 13 catalytic" evidence="15">
    <location>
        <begin position="43"/>
        <end position="411"/>
    </location>
</feature>
<evidence type="ECO:0000313" key="16">
    <source>
        <dbReference type="EMBL" id="MDP9830032.1"/>
    </source>
</evidence>
<dbReference type="Pfam" id="PF00128">
    <property type="entry name" value="Alpha-amylase"/>
    <property type="match status" value="1"/>
</dbReference>
<evidence type="ECO:0000256" key="7">
    <source>
        <dbReference type="ARBA" id="ARBA00022801"/>
    </source>
</evidence>
<comment type="catalytic activity">
    <reaction evidence="1 12">
        <text>Endohydrolysis of (1-&gt;4)-alpha-D-glucosidic linkages in polysaccharides containing three or more (1-&gt;4)-alpha-linked D-glucose units.</text>
        <dbReference type="EC" id="3.2.1.1"/>
    </reaction>
</comment>
<evidence type="ECO:0000256" key="9">
    <source>
        <dbReference type="ARBA" id="ARBA00023277"/>
    </source>
</evidence>
<dbReference type="RefSeq" id="WP_307248826.1">
    <property type="nucleotide sequence ID" value="NZ_JAUSQZ010000001.1"/>
</dbReference>
<keyword evidence="6" id="KW-0479">Metal-binding</keyword>
<evidence type="ECO:0000259" key="14">
    <source>
        <dbReference type="SMART" id="SM00632"/>
    </source>
</evidence>
<keyword evidence="10 12" id="KW-0326">Glycosidase</keyword>
<gene>
    <name evidence="16" type="ORF">J2S57_005781</name>
</gene>
<dbReference type="Gene3D" id="2.60.40.1180">
    <property type="entry name" value="Golgi alpha-mannosidase II"/>
    <property type="match status" value="1"/>
</dbReference>
<dbReference type="InterPro" id="IPR017853">
    <property type="entry name" value="GH"/>
</dbReference>
<dbReference type="CDD" id="cd11317">
    <property type="entry name" value="AmyAc_bac_euk_AmyA"/>
    <property type="match status" value="1"/>
</dbReference>
<proteinExistence type="inferred from homology"/>
<organism evidence="16 17">
    <name type="scientific">Kineosporia succinea</name>
    <dbReference type="NCBI Taxonomy" id="84632"/>
    <lineage>
        <taxon>Bacteria</taxon>
        <taxon>Bacillati</taxon>
        <taxon>Actinomycetota</taxon>
        <taxon>Actinomycetes</taxon>
        <taxon>Kineosporiales</taxon>
        <taxon>Kineosporiaceae</taxon>
        <taxon>Kineosporia</taxon>
    </lineage>
</organism>
<protein>
    <recommendedName>
        <fullName evidence="5 12">Alpha-amylase</fullName>
        <ecNumber evidence="4 12">3.2.1.1</ecNumber>
    </recommendedName>
</protein>
<dbReference type="InterPro" id="IPR031319">
    <property type="entry name" value="A-amylase_C"/>
</dbReference>
<dbReference type="GO" id="GO:0004556">
    <property type="term" value="F:alpha-amylase activity"/>
    <property type="evidence" value="ECO:0007669"/>
    <property type="project" value="UniProtKB-EC"/>
</dbReference>
<dbReference type="Pfam" id="PF02806">
    <property type="entry name" value="Alpha-amylase_C"/>
    <property type="match status" value="1"/>
</dbReference>
<accession>A0ABT9PBF5</accession>
<feature type="chain" id="PRO_5045527602" description="Alpha-amylase" evidence="13">
    <location>
        <begin position="23"/>
        <end position="506"/>
    </location>
</feature>
<comment type="cofactor">
    <cofactor evidence="2">
        <name>Ca(2+)</name>
        <dbReference type="ChEBI" id="CHEBI:29108"/>
    </cofactor>
</comment>